<feature type="chain" id="PRO_5035863894" description="Transmembrane protein" evidence="2">
    <location>
        <begin position="17"/>
        <end position="214"/>
    </location>
</feature>
<name>A0A8S1LV93_PARPR</name>
<dbReference type="Proteomes" id="UP000688137">
    <property type="component" value="Unassembled WGS sequence"/>
</dbReference>
<keyword evidence="2" id="KW-0732">Signal</keyword>
<dbReference type="EMBL" id="CAJJDM010000038">
    <property type="protein sequence ID" value="CAD8066514.1"/>
    <property type="molecule type" value="Genomic_DNA"/>
</dbReference>
<protein>
    <recommendedName>
        <fullName evidence="5">Transmembrane protein</fullName>
    </recommendedName>
</protein>
<evidence type="ECO:0008006" key="5">
    <source>
        <dbReference type="Google" id="ProtNLM"/>
    </source>
</evidence>
<keyword evidence="1" id="KW-0812">Transmembrane</keyword>
<feature type="signal peptide" evidence="2">
    <location>
        <begin position="1"/>
        <end position="16"/>
    </location>
</feature>
<dbReference type="OMA" id="SEITNWM"/>
<keyword evidence="1" id="KW-1133">Transmembrane helix</keyword>
<proteinExistence type="predicted"/>
<sequence length="214" mass="24828">MRLVFWIIVFLSLVQAIPKKQISIHNKYNTPINAQDVKLSEVDLALYQNDMQQIGQKNHLKSEITNWMQAKTSLLEQLSAFYNCFEIFLSKQQQIGILLVCVICFAFYLMVKSEDRNMKQKKQNTKKKQKNCQQDEIVQILTESLIAKEQCPLPQVSTINGSLHLEERVNKSADQMKNNEQFTLHKRSNSQPIIQPNLPDYSAEEINSLLKDIN</sequence>
<evidence type="ECO:0000256" key="2">
    <source>
        <dbReference type="SAM" id="SignalP"/>
    </source>
</evidence>
<keyword evidence="4" id="KW-1185">Reference proteome</keyword>
<gene>
    <name evidence="3" type="ORF">PPRIM_AZ9-3.1.T0390127</name>
</gene>
<dbReference type="AlphaFoldDB" id="A0A8S1LV93"/>
<reference evidence="3" key="1">
    <citation type="submission" date="2021-01" db="EMBL/GenBank/DDBJ databases">
        <authorList>
            <consortium name="Genoscope - CEA"/>
            <person name="William W."/>
        </authorList>
    </citation>
    <scope>NUCLEOTIDE SEQUENCE</scope>
</reference>
<keyword evidence="1" id="KW-0472">Membrane</keyword>
<evidence type="ECO:0000313" key="3">
    <source>
        <dbReference type="EMBL" id="CAD8066514.1"/>
    </source>
</evidence>
<organism evidence="3 4">
    <name type="scientific">Paramecium primaurelia</name>
    <dbReference type="NCBI Taxonomy" id="5886"/>
    <lineage>
        <taxon>Eukaryota</taxon>
        <taxon>Sar</taxon>
        <taxon>Alveolata</taxon>
        <taxon>Ciliophora</taxon>
        <taxon>Intramacronucleata</taxon>
        <taxon>Oligohymenophorea</taxon>
        <taxon>Peniculida</taxon>
        <taxon>Parameciidae</taxon>
        <taxon>Paramecium</taxon>
    </lineage>
</organism>
<evidence type="ECO:0000256" key="1">
    <source>
        <dbReference type="SAM" id="Phobius"/>
    </source>
</evidence>
<evidence type="ECO:0000313" key="4">
    <source>
        <dbReference type="Proteomes" id="UP000688137"/>
    </source>
</evidence>
<feature type="transmembrane region" description="Helical" evidence="1">
    <location>
        <begin position="94"/>
        <end position="111"/>
    </location>
</feature>
<accession>A0A8S1LV93</accession>
<comment type="caution">
    <text evidence="3">The sequence shown here is derived from an EMBL/GenBank/DDBJ whole genome shotgun (WGS) entry which is preliminary data.</text>
</comment>